<dbReference type="Pfam" id="PF00999">
    <property type="entry name" value="Na_H_Exchanger"/>
    <property type="match status" value="1"/>
</dbReference>
<evidence type="ECO:0000313" key="14">
    <source>
        <dbReference type="Proteomes" id="UP000264589"/>
    </source>
</evidence>
<keyword evidence="5" id="KW-0633">Potassium transport</keyword>
<comment type="similarity">
    <text evidence="2">Belongs to the monovalent cation:proton antiporter 2 (CPA2) transporter (TC 2.A.37) family.</text>
</comment>
<evidence type="ECO:0000256" key="1">
    <source>
        <dbReference type="ARBA" id="ARBA00004127"/>
    </source>
</evidence>
<organism evidence="13 14">
    <name type="scientific">Parvularcula marina</name>
    <dbReference type="NCBI Taxonomy" id="2292771"/>
    <lineage>
        <taxon>Bacteria</taxon>
        <taxon>Pseudomonadati</taxon>
        <taxon>Pseudomonadota</taxon>
        <taxon>Alphaproteobacteria</taxon>
        <taxon>Parvularculales</taxon>
        <taxon>Parvularculaceae</taxon>
        <taxon>Parvularcula</taxon>
    </lineage>
</organism>
<keyword evidence="7" id="KW-0630">Potassium</keyword>
<dbReference type="GO" id="GO:0012505">
    <property type="term" value="C:endomembrane system"/>
    <property type="evidence" value="ECO:0007669"/>
    <property type="project" value="UniProtKB-SubCell"/>
</dbReference>
<dbReference type="InterPro" id="IPR036291">
    <property type="entry name" value="NAD(P)-bd_dom_sf"/>
</dbReference>
<dbReference type="InterPro" id="IPR004771">
    <property type="entry name" value="K/H_exchanger"/>
</dbReference>
<keyword evidence="9" id="KW-0406">Ion transport</keyword>
<evidence type="ECO:0000256" key="6">
    <source>
        <dbReference type="ARBA" id="ARBA00022692"/>
    </source>
</evidence>
<evidence type="ECO:0000256" key="9">
    <source>
        <dbReference type="ARBA" id="ARBA00023065"/>
    </source>
</evidence>
<keyword evidence="3" id="KW-0813">Transport</keyword>
<dbReference type="InterPro" id="IPR003148">
    <property type="entry name" value="RCK_N"/>
</dbReference>
<feature type="transmembrane region" description="Helical" evidence="11">
    <location>
        <begin position="91"/>
        <end position="116"/>
    </location>
</feature>
<keyword evidence="4" id="KW-0050">Antiport</keyword>
<evidence type="ECO:0000256" key="11">
    <source>
        <dbReference type="SAM" id="Phobius"/>
    </source>
</evidence>
<dbReference type="PROSITE" id="PS51201">
    <property type="entry name" value="RCK_N"/>
    <property type="match status" value="1"/>
</dbReference>
<dbReference type="FunCoup" id="A0A371REV9">
    <property type="interactions" value="459"/>
</dbReference>
<evidence type="ECO:0000259" key="12">
    <source>
        <dbReference type="PROSITE" id="PS51201"/>
    </source>
</evidence>
<feature type="transmembrane region" description="Helical" evidence="11">
    <location>
        <begin position="152"/>
        <end position="173"/>
    </location>
</feature>
<feature type="transmembrane region" description="Helical" evidence="11">
    <location>
        <begin position="35"/>
        <end position="54"/>
    </location>
</feature>
<dbReference type="Pfam" id="PF02254">
    <property type="entry name" value="TrkA_N"/>
    <property type="match status" value="1"/>
</dbReference>
<keyword evidence="10 11" id="KW-0472">Membrane</keyword>
<dbReference type="Gene3D" id="1.20.1530.20">
    <property type="match status" value="1"/>
</dbReference>
<dbReference type="GO" id="GO:0008324">
    <property type="term" value="F:monoatomic cation transmembrane transporter activity"/>
    <property type="evidence" value="ECO:0007669"/>
    <property type="project" value="InterPro"/>
</dbReference>
<feature type="domain" description="RCK N-terminal" evidence="12">
    <location>
        <begin position="407"/>
        <end position="523"/>
    </location>
</feature>
<dbReference type="GO" id="GO:0015297">
    <property type="term" value="F:antiporter activity"/>
    <property type="evidence" value="ECO:0007669"/>
    <property type="project" value="UniProtKB-KW"/>
</dbReference>
<dbReference type="InterPro" id="IPR038770">
    <property type="entry name" value="Na+/solute_symporter_sf"/>
</dbReference>
<feature type="transmembrane region" description="Helical" evidence="11">
    <location>
        <begin position="304"/>
        <end position="325"/>
    </location>
</feature>
<dbReference type="SUPFAM" id="SSF51735">
    <property type="entry name" value="NAD(P)-binding Rossmann-fold domains"/>
    <property type="match status" value="1"/>
</dbReference>
<feature type="transmembrane region" description="Helical" evidence="11">
    <location>
        <begin position="337"/>
        <end position="355"/>
    </location>
</feature>
<dbReference type="GO" id="GO:0006813">
    <property type="term" value="P:potassium ion transport"/>
    <property type="evidence" value="ECO:0007669"/>
    <property type="project" value="UniProtKB-KW"/>
</dbReference>
<evidence type="ECO:0000256" key="3">
    <source>
        <dbReference type="ARBA" id="ARBA00022448"/>
    </source>
</evidence>
<dbReference type="Gene3D" id="3.40.50.720">
    <property type="entry name" value="NAD(P)-binding Rossmann-like Domain"/>
    <property type="match status" value="1"/>
</dbReference>
<dbReference type="InParanoid" id="A0A371REV9"/>
<proteinExistence type="inferred from homology"/>
<sequence length="590" mass="63727">MAATGTENEFLFQAAIYLGATAVAVPLFRKLKLGTVLGFLAAGILLGPSGFGLLHQEEGVFHVAELGVVLFLFVIGLELSFGRLWSLRTTIFGLGLSQMTVTGLVIAGGLHFAGLFAPGPSLIIGFALACSSTAFALSLLEERRELNTGYGVKAFSVLLFQDMAVIPLLAAIPVVAARMNGDGEGMAFGLEDMALAVLALIAVIVISKYVVDFVFQMVARSGSREAFTAAALCTVAGTALIVDWAGLSMALGAFLAGVVLAESTFRHQIESDIEPFREVFLGLFFIGVGMQVDLDIVFANWQIVLAAAVGLIVLKSAILFVLALIFGAKLRTASRAAVILSQGGEFGFVVFSLSVGREILTSEMATILSAIVTLSMIATPMLVIAVNRATMPKREGVQESEDLSDVRGRVLVVGYGRMGQLVNQILLSSNVETIAIDSDPRRIRAAADFGNKVYFGDGTNVNLLVQAGALDVDAIIFTLNARERLKPIVEAIRERCPNVRILVRLFDRLHEIEMMDVKTDYGVRELFESSLMLARQTLQFLDFSDSTIDDIMAEFRERDRDRILAQKAEGIYAKKEVMRKPFEAVEEGES</sequence>
<feature type="transmembrane region" description="Helical" evidence="11">
    <location>
        <begin position="60"/>
        <end position="79"/>
    </location>
</feature>
<feature type="transmembrane region" description="Helical" evidence="11">
    <location>
        <begin position="193"/>
        <end position="214"/>
    </location>
</feature>
<dbReference type="OrthoDB" id="9781411at2"/>
<dbReference type="PANTHER" id="PTHR46157">
    <property type="entry name" value="K(+) EFFLUX ANTIPORTER 3, CHLOROPLASTIC"/>
    <property type="match status" value="1"/>
</dbReference>
<feature type="transmembrane region" description="Helical" evidence="11">
    <location>
        <begin position="12"/>
        <end position="28"/>
    </location>
</feature>
<evidence type="ECO:0000256" key="8">
    <source>
        <dbReference type="ARBA" id="ARBA00022989"/>
    </source>
</evidence>
<dbReference type="GO" id="GO:0005886">
    <property type="term" value="C:plasma membrane"/>
    <property type="evidence" value="ECO:0007669"/>
    <property type="project" value="TreeGrafter"/>
</dbReference>
<keyword evidence="8 11" id="KW-1133">Transmembrane helix</keyword>
<dbReference type="EMBL" id="QUQO01000001">
    <property type="protein sequence ID" value="RFB03984.1"/>
    <property type="molecule type" value="Genomic_DNA"/>
</dbReference>
<dbReference type="FunFam" id="3.40.50.720:FF:000036">
    <property type="entry name" value="Glutathione-regulated potassium-efflux system protein KefB"/>
    <property type="match status" value="1"/>
</dbReference>
<protein>
    <submittedName>
        <fullName evidence="13">Potassium transporter TrkA</fullName>
    </submittedName>
</protein>
<dbReference type="AlphaFoldDB" id="A0A371REV9"/>
<dbReference type="PANTHER" id="PTHR46157:SF8">
    <property type="entry name" value="GLUTATHIONE-REGULATED POTASSIUM-EFFLUX SYSTEM PROTEIN"/>
    <property type="match status" value="1"/>
</dbReference>
<comment type="subcellular location">
    <subcellularLocation>
        <location evidence="1">Endomembrane system</location>
        <topology evidence="1">Multi-pass membrane protein</topology>
    </subcellularLocation>
</comment>
<dbReference type="Proteomes" id="UP000264589">
    <property type="component" value="Unassembled WGS sequence"/>
</dbReference>
<feature type="transmembrane region" description="Helical" evidence="11">
    <location>
        <begin position="122"/>
        <end position="140"/>
    </location>
</feature>
<evidence type="ECO:0000256" key="2">
    <source>
        <dbReference type="ARBA" id="ARBA00005551"/>
    </source>
</evidence>
<evidence type="ECO:0000313" key="13">
    <source>
        <dbReference type="EMBL" id="RFB03984.1"/>
    </source>
</evidence>
<feature type="transmembrane region" description="Helical" evidence="11">
    <location>
        <begin position="367"/>
        <end position="386"/>
    </location>
</feature>
<dbReference type="NCBIfam" id="TIGR00932">
    <property type="entry name" value="2a37"/>
    <property type="match status" value="1"/>
</dbReference>
<keyword evidence="14" id="KW-1185">Reference proteome</keyword>
<dbReference type="RefSeq" id="WP_116390612.1">
    <property type="nucleotide sequence ID" value="NZ_QUQO01000001.1"/>
</dbReference>
<evidence type="ECO:0000256" key="4">
    <source>
        <dbReference type="ARBA" id="ARBA00022449"/>
    </source>
</evidence>
<dbReference type="GO" id="GO:1902600">
    <property type="term" value="P:proton transmembrane transport"/>
    <property type="evidence" value="ECO:0007669"/>
    <property type="project" value="InterPro"/>
</dbReference>
<reference evidence="13 14" key="1">
    <citation type="submission" date="2018-08" db="EMBL/GenBank/DDBJ databases">
        <title>Parvularcula sp. SM1705, isolated from surface water of the South Sea China.</title>
        <authorList>
            <person name="Sun L."/>
        </authorList>
    </citation>
    <scope>NUCLEOTIDE SEQUENCE [LARGE SCALE GENOMIC DNA]</scope>
    <source>
        <strain evidence="13 14">SM1705</strain>
    </source>
</reference>
<evidence type="ECO:0000256" key="7">
    <source>
        <dbReference type="ARBA" id="ARBA00022958"/>
    </source>
</evidence>
<name>A0A371REV9_9PROT</name>
<accession>A0A371REV9</accession>
<gene>
    <name evidence="13" type="ORF">DX908_01005</name>
</gene>
<evidence type="ECO:0000256" key="10">
    <source>
        <dbReference type="ARBA" id="ARBA00023136"/>
    </source>
</evidence>
<keyword evidence="6 11" id="KW-0812">Transmembrane</keyword>
<feature type="transmembrane region" description="Helical" evidence="11">
    <location>
        <begin position="248"/>
        <end position="267"/>
    </location>
</feature>
<dbReference type="InterPro" id="IPR006153">
    <property type="entry name" value="Cation/H_exchanger_TM"/>
</dbReference>
<evidence type="ECO:0000256" key="5">
    <source>
        <dbReference type="ARBA" id="ARBA00022538"/>
    </source>
</evidence>
<comment type="caution">
    <text evidence="13">The sequence shown here is derived from an EMBL/GenBank/DDBJ whole genome shotgun (WGS) entry which is preliminary data.</text>
</comment>